<organism evidence="6 7">
    <name type="scientific">Candidula unifasciata</name>
    <dbReference type="NCBI Taxonomy" id="100452"/>
    <lineage>
        <taxon>Eukaryota</taxon>
        <taxon>Metazoa</taxon>
        <taxon>Spiralia</taxon>
        <taxon>Lophotrochozoa</taxon>
        <taxon>Mollusca</taxon>
        <taxon>Gastropoda</taxon>
        <taxon>Heterobranchia</taxon>
        <taxon>Euthyneura</taxon>
        <taxon>Panpulmonata</taxon>
        <taxon>Eupulmonata</taxon>
        <taxon>Stylommatophora</taxon>
        <taxon>Helicina</taxon>
        <taxon>Helicoidea</taxon>
        <taxon>Geomitridae</taxon>
        <taxon>Candidula</taxon>
    </lineage>
</organism>
<keyword evidence="7" id="KW-1185">Reference proteome</keyword>
<keyword evidence="4" id="KW-0187">Copper transport</keyword>
<dbReference type="GO" id="GO:0005375">
    <property type="term" value="F:copper ion transmembrane transporter activity"/>
    <property type="evidence" value="ECO:0007669"/>
    <property type="project" value="UniProtKB-UniRule"/>
</dbReference>
<proteinExistence type="inferred from homology"/>
<comment type="subcellular location">
    <subcellularLocation>
        <location evidence="4">Membrane</location>
        <topology evidence="4">Multi-pass membrane protein</topology>
    </subcellularLocation>
</comment>
<keyword evidence="4" id="KW-0406">Ion transport</keyword>
<comment type="caution">
    <text evidence="6">The sequence shown here is derived from an EMBL/GenBank/DDBJ whole genome shotgun (WGS) entry which is preliminary data.</text>
</comment>
<feature type="region of interest" description="Disordered" evidence="5">
    <location>
        <begin position="156"/>
        <end position="188"/>
    </location>
</feature>
<evidence type="ECO:0000256" key="4">
    <source>
        <dbReference type="RuleBase" id="RU367022"/>
    </source>
</evidence>
<keyword evidence="4" id="KW-0813">Transport</keyword>
<evidence type="ECO:0000313" key="6">
    <source>
        <dbReference type="EMBL" id="CAG5125798.1"/>
    </source>
</evidence>
<evidence type="ECO:0000256" key="2">
    <source>
        <dbReference type="ARBA" id="ARBA00022989"/>
    </source>
</evidence>
<name>A0A8S3ZC57_9EUPU</name>
<dbReference type="AlphaFoldDB" id="A0A8S3ZC57"/>
<sequence length="188" mass="20908">MFFTTVTELTNILFKGWNTHTWKDVCTSAIIICALTIIFEGLKAGKSYVKLRQQKRHEVAKEEDQNNEFGLEITSMRAELIAASSSGAEEIKIKRFFFLCESLIHMFNAVFGYILMLLVMTYSVWFIVAVVVGSAAGYFISHPVLEHLTAEFFPPEDRQGDHSSGKGDGHQEGFGSISTTGTNQGAVL</sequence>
<dbReference type="Proteomes" id="UP000678393">
    <property type="component" value="Unassembled WGS sequence"/>
</dbReference>
<keyword evidence="3 4" id="KW-0472">Membrane</keyword>
<keyword evidence="2 4" id="KW-1133">Transmembrane helix</keyword>
<feature type="compositionally biased region" description="Basic and acidic residues" evidence="5">
    <location>
        <begin position="156"/>
        <end position="171"/>
    </location>
</feature>
<feature type="transmembrane region" description="Helical" evidence="4">
    <location>
        <begin position="20"/>
        <end position="42"/>
    </location>
</feature>
<evidence type="ECO:0000256" key="3">
    <source>
        <dbReference type="ARBA" id="ARBA00023136"/>
    </source>
</evidence>
<accession>A0A8S3ZC57</accession>
<reference evidence="6" key="1">
    <citation type="submission" date="2021-04" db="EMBL/GenBank/DDBJ databases">
        <authorList>
            <consortium name="Molecular Ecology Group"/>
        </authorList>
    </citation>
    <scope>NUCLEOTIDE SEQUENCE</scope>
</reference>
<dbReference type="OrthoDB" id="73901at2759"/>
<keyword evidence="4" id="KW-0186">Copper</keyword>
<dbReference type="GO" id="GO:0016020">
    <property type="term" value="C:membrane"/>
    <property type="evidence" value="ECO:0007669"/>
    <property type="project" value="UniProtKB-SubCell"/>
</dbReference>
<evidence type="ECO:0000256" key="5">
    <source>
        <dbReference type="SAM" id="MobiDB-lite"/>
    </source>
</evidence>
<keyword evidence="1 4" id="KW-0812">Transmembrane</keyword>
<evidence type="ECO:0000256" key="1">
    <source>
        <dbReference type="ARBA" id="ARBA00022692"/>
    </source>
</evidence>
<gene>
    <name evidence="6" type="ORF">CUNI_LOCUS11356</name>
</gene>
<dbReference type="InterPro" id="IPR007274">
    <property type="entry name" value="Cop_transporter"/>
</dbReference>
<feature type="compositionally biased region" description="Polar residues" evidence="5">
    <location>
        <begin position="176"/>
        <end position="188"/>
    </location>
</feature>
<comment type="similarity">
    <text evidence="4">Belongs to the copper transporter (Ctr) (TC 1.A.56) family. SLC31A subfamily.</text>
</comment>
<dbReference type="PANTHER" id="PTHR12483">
    <property type="entry name" value="SOLUTE CARRIER FAMILY 31 COPPER TRANSPORTERS"/>
    <property type="match status" value="1"/>
</dbReference>
<evidence type="ECO:0000313" key="7">
    <source>
        <dbReference type="Proteomes" id="UP000678393"/>
    </source>
</evidence>
<dbReference type="PANTHER" id="PTHR12483:SF115">
    <property type="entry name" value="COPPER TRANSPORT PROTEIN"/>
    <property type="match status" value="1"/>
</dbReference>
<dbReference type="EMBL" id="CAJHNH020002168">
    <property type="protein sequence ID" value="CAG5125798.1"/>
    <property type="molecule type" value="Genomic_DNA"/>
</dbReference>
<protein>
    <recommendedName>
        <fullName evidence="4">Copper transport protein</fullName>
    </recommendedName>
</protein>
<dbReference type="Pfam" id="PF04145">
    <property type="entry name" value="Ctr"/>
    <property type="match status" value="1"/>
</dbReference>